<feature type="transmembrane region" description="Helical" evidence="6">
    <location>
        <begin position="191"/>
        <end position="208"/>
    </location>
</feature>
<evidence type="ECO:0000256" key="2">
    <source>
        <dbReference type="ARBA" id="ARBA00022475"/>
    </source>
</evidence>
<dbReference type="GO" id="GO:0005886">
    <property type="term" value="C:plasma membrane"/>
    <property type="evidence" value="ECO:0007669"/>
    <property type="project" value="UniProtKB-SubCell"/>
</dbReference>
<accession>A0A182Q1W6</accession>
<feature type="transmembrane region" description="Helical" evidence="6">
    <location>
        <begin position="709"/>
        <end position="729"/>
    </location>
</feature>
<feature type="transmembrane region" description="Helical" evidence="6">
    <location>
        <begin position="807"/>
        <end position="825"/>
    </location>
</feature>
<dbReference type="STRING" id="69004.A0A182Q1W6"/>
<protein>
    <recommendedName>
        <fullName evidence="9">Gustatory receptor</fullName>
    </recommendedName>
</protein>
<proteinExistence type="predicted"/>
<feature type="transmembrane region" description="Helical" evidence="6">
    <location>
        <begin position="328"/>
        <end position="345"/>
    </location>
</feature>
<dbReference type="AlphaFoldDB" id="A0A182Q1W6"/>
<evidence type="ECO:0000313" key="8">
    <source>
        <dbReference type="Proteomes" id="UP000075886"/>
    </source>
</evidence>
<comment type="subcellular location">
    <subcellularLocation>
        <location evidence="1">Cell membrane</location>
        <topology evidence="1">Multi-pass membrane protein</topology>
    </subcellularLocation>
</comment>
<evidence type="ECO:0000256" key="3">
    <source>
        <dbReference type="ARBA" id="ARBA00022692"/>
    </source>
</evidence>
<evidence type="ECO:0008006" key="9">
    <source>
        <dbReference type="Google" id="ProtNLM"/>
    </source>
</evidence>
<name>A0A182Q1W6_9DIPT</name>
<feature type="transmembrane region" description="Helical" evidence="6">
    <location>
        <begin position="845"/>
        <end position="864"/>
    </location>
</feature>
<feature type="transmembrane region" description="Helical" evidence="6">
    <location>
        <begin position="441"/>
        <end position="460"/>
    </location>
</feature>
<feature type="transmembrane region" description="Helical" evidence="6">
    <location>
        <begin position="93"/>
        <end position="113"/>
    </location>
</feature>
<feature type="transmembrane region" description="Helical" evidence="6">
    <location>
        <begin position="680"/>
        <end position="697"/>
    </location>
</feature>
<evidence type="ECO:0000256" key="5">
    <source>
        <dbReference type="ARBA" id="ARBA00023136"/>
    </source>
</evidence>
<feature type="transmembrane region" description="Helical" evidence="6">
    <location>
        <begin position="151"/>
        <end position="171"/>
    </location>
</feature>
<evidence type="ECO:0000313" key="7">
    <source>
        <dbReference type="EnsemblMetazoa" id="AFAF001457-PA"/>
    </source>
</evidence>
<dbReference type="EnsemblMetazoa" id="AFAF001457-RA">
    <property type="protein sequence ID" value="AFAF001457-PA"/>
    <property type="gene ID" value="AFAF001457"/>
</dbReference>
<dbReference type="InterPro" id="IPR013604">
    <property type="entry name" value="7TM_chemorcpt"/>
</dbReference>
<feature type="transmembrane region" description="Helical" evidence="6">
    <location>
        <begin position="480"/>
        <end position="504"/>
    </location>
</feature>
<dbReference type="Pfam" id="PF08395">
    <property type="entry name" value="7tm_7"/>
    <property type="match status" value="2"/>
</dbReference>
<evidence type="ECO:0000256" key="1">
    <source>
        <dbReference type="ARBA" id="ARBA00004651"/>
    </source>
</evidence>
<dbReference type="VEuPathDB" id="VectorBase:AFAF001457"/>
<keyword evidence="8" id="KW-1185">Reference proteome</keyword>
<feature type="transmembrane region" description="Helical" evidence="6">
    <location>
        <begin position="625"/>
        <end position="642"/>
    </location>
</feature>
<sequence>MYRTRTEKQAYFTALLANTFRTVIRLSQWCCTAPFPLDPYDRGTPYFRAKQIVVRRRLLSLVLFSGIIAAPFLLYFHFTKQINVYNIPLSIKLMYYIQTAIQICTIGYVLLVYQFRTSYHHFYFDRLVYVLEEFGRADIVLRTNGGEYGQLVIVIVLAVFIYLNTEMLQLYQDVKAAAFSFDVIGTKLINTAQKVAMLFMFAYSNRLIQLQTNRFLTQTSLFLEKGHEIYGMTSIDMTLILILALPFLLYHQYNAQINDTKIPLTIKLMYYMQAVLQMASLGYVLLVYQFRTSFHRFYFDRLVLVLVEFGRPDIGTHFRTLQRNVRRLLVFILMEVVFVVTTILGRERSWANLLKSLIFATTQIIATSLTLQYLTLFGTVWVLLRQMNDTLERFLPKPIHDDVKDAFQLKSARITPDEEQTIEKIRLLQLKLQQIVLRTNGGEYGQLLIVMLLTIFVFLNTELHQLYQGIKTDAFTPDRIAMMLINSGLKFAMLLIFAFSNRMVQKQTTRFISQTSLFLEHAHKAYGMISIDMTLILSVIRISTAPKAKYQSPLLGFLAFPSYVLQQDVERRNFRTRVLQYLNTATAVIIAGTSTMSYVVLYMYYPEVVYKENSAVFQIMYHMENWLKASMVLIAMLGPRIGPNHLRKTIDQIVQVMQCFDRAGRIDVALGAVVIVSKRLMLLYSVHSVAVAIAIGLNTEHPISTLLNVIYIVPYITLTINILLYHALLSSIGGIVRCLNENLLELTLQDRNDERPYDKHTITISYIKLNNAKEIKTHQSSVVVEQIAKLSTLHATMMDQTRRANRHFGVLMLIILLSTFIQINMTLLELYSNIGHTEQPEYCLWIFFLHAVVHFTFFLVIARLNHAIQQENERTLLLLHEFRCSWNNEQSMTAVGAITSIMVVLIQFADSGL</sequence>
<feature type="transmembrane region" description="Helical" evidence="6">
    <location>
        <begin position="357"/>
        <end position="384"/>
    </location>
</feature>
<feature type="transmembrane region" description="Helical" evidence="6">
    <location>
        <begin position="58"/>
        <end position="78"/>
    </location>
</feature>
<keyword evidence="2" id="KW-1003">Cell membrane</keyword>
<feature type="transmembrane region" description="Helical" evidence="6">
    <location>
        <begin position="229"/>
        <end position="250"/>
    </location>
</feature>
<dbReference type="GO" id="GO:0050909">
    <property type="term" value="P:sensory perception of taste"/>
    <property type="evidence" value="ECO:0007669"/>
    <property type="project" value="InterPro"/>
</dbReference>
<keyword evidence="5 6" id="KW-0472">Membrane</keyword>
<evidence type="ECO:0000256" key="6">
    <source>
        <dbReference type="SAM" id="Phobius"/>
    </source>
</evidence>
<feature type="transmembrane region" description="Helical" evidence="6">
    <location>
        <begin position="270"/>
        <end position="288"/>
    </location>
</feature>
<dbReference type="Proteomes" id="UP000075886">
    <property type="component" value="Unassembled WGS sequence"/>
</dbReference>
<reference evidence="7" key="2">
    <citation type="submission" date="2020-05" db="UniProtKB">
        <authorList>
            <consortium name="EnsemblMetazoa"/>
        </authorList>
    </citation>
    <scope>IDENTIFICATION</scope>
    <source>
        <strain evidence="7">FAR1</strain>
    </source>
</reference>
<feature type="transmembrane region" description="Helical" evidence="6">
    <location>
        <begin position="578"/>
        <end position="605"/>
    </location>
</feature>
<dbReference type="EMBL" id="AXCN02000560">
    <property type="status" value="NOT_ANNOTATED_CDS"/>
    <property type="molecule type" value="Genomic_DNA"/>
</dbReference>
<feature type="transmembrane region" description="Helical" evidence="6">
    <location>
        <begin position="892"/>
        <end position="909"/>
    </location>
</feature>
<keyword evidence="4 6" id="KW-1133">Transmembrane helix</keyword>
<organism evidence="7 8">
    <name type="scientific">Anopheles farauti</name>
    <dbReference type="NCBI Taxonomy" id="69004"/>
    <lineage>
        <taxon>Eukaryota</taxon>
        <taxon>Metazoa</taxon>
        <taxon>Ecdysozoa</taxon>
        <taxon>Arthropoda</taxon>
        <taxon>Hexapoda</taxon>
        <taxon>Insecta</taxon>
        <taxon>Pterygota</taxon>
        <taxon>Neoptera</taxon>
        <taxon>Endopterygota</taxon>
        <taxon>Diptera</taxon>
        <taxon>Nematocera</taxon>
        <taxon>Culicoidea</taxon>
        <taxon>Culicidae</taxon>
        <taxon>Anophelinae</taxon>
        <taxon>Anopheles</taxon>
    </lineage>
</organism>
<reference evidence="8" key="1">
    <citation type="submission" date="2014-01" db="EMBL/GenBank/DDBJ databases">
        <title>The Genome Sequence of Anopheles farauti FAR1 (V2).</title>
        <authorList>
            <consortium name="The Broad Institute Genomics Platform"/>
            <person name="Neafsey D.E."/>
            <person name="Besansky N."/>
            <person name="Howell P."/>
            <person name="Walton C."/>
            <person name="Young S.K."/>
            <person name="Zeng Q."/>
            <person name="Gargeya S."/>
            <person name="Fitzgerald M."/>
            <person name="Haas B."/>
            <person name="Abouelleil A."/>
            <person name="Allen A.W."/>
            <person name="Alvarado L."/>
            <person name="Arachchi H.M."/>
            <person name="Berlin A.M."/>
            <person name="Chapman S.B."/>
            <person name="Gainer-Dewar J."/>
            <person name="Goldberg J."/>
            <person name="Griggs A."/>
            <person name="Gujja S."/>
            <person name="Hansen M."/>
            <person name="Howarth C."/>
            <person name="Imamovic A."/>
            <person name="Ireland A."/>
            <person name="Larimer J."/>
            <person name="McCowan C."/>
            <person name="Murphy C."/>
            <person name="Pearson M."/>
            <person name="Poon T.W."/>
            <person name="Priest M."/>
            <person name="Roberts A."/>
            <person name="Saif S."/>
            <person name="Shea T."/>
            <person name="Sisk P."/>
            <person name="Sykes S."/>
            <person name="Wortman J."/>
            <person name="Nusbaum C."/>
            <person name="Birren B."/>
        </authorList>
    </citation>
    <scope>NUCLEOTIDE SEQUENCE [LARGE SCALE GENOMIC DNA]</scope>
    <source>
        <strain evidence="8">FAR1</strain>
    </source>
</reference>
<evidence type="ECO:0000256" key="4">
    <source>
        <dbReference type="ARBA" id="ARBA00022989"/>
    </source>
</evidence>
<keyword evidence="3 6" id="KW-0812">Transmembrane</keyword>